<evidence type="ECO:0000313" key="2">
    <source>
        <dbReference type="EMBL" id="CAF4334042.1"/>
    </source>
</evidence>
<organism evidence="2 3">
    <name type="scientific">Adineta steineri</name>
    <dbReference type="NCBI Taxonomy" id="433720"/>
    <lineage>
        <taxon>Eukaryota</taxon>
        <taxon>Metazoa</taxon>
        <taxon>Spiralia</taxon>
        <taxon>Gnathifera</taxon>
        <taxon>Rotifera</taxon>
        <taxon>Eurotatoria</taxon>
        <taxon>Bdelloidea</taxon>
        <taxon>Adinetida</taxon>
        <taxon>Adinetidae</taxon>
        <taxon>Adineta</taxon>
    </lineage>
</organism>
<reference evidence="2" key="1">
    <citation type="submission" date="2021-02" db="EMBL/GenBank/DDBJ databases">
        <authorList>
            <person name="Nowell W R."/>
        </authorList>
    </citation>
    <scope>NUCLEOTIDE SEQUENCE</scope>
</reference>
<gene>
    <name evidence="2" type="ORF">OXD698_LOCUS47854</name>
</gene>
<dbReference type="AlphaFoldDB" id="A0A820K4C0"/>
<feature type="transmembrane region" description="Helical" evidence="1">
    <location>
        <begin position="24"/>
        <end position="49"/>
    </location>
</feature>
<evidence type="ECO:0000256" key="1">
    <source>
        <dbReference type="SAM" id="Phobius"/>
    </source>
</evidence>
<keyword evidence="1" id="KW-1133">Transmembrane helix</keyword>
<protein>
    <submittedName>
        <fullName evidence="2">Uncharacterized protein</fullName>
    </submittedName>
</protein>
<feature type="non-terminal residue" evidence="2">
    <location>
        <position position="1"/>
    </location>
</feature>
<sequence length="64" mass="7622">KFIEPSIDEMNEPQDPYRILSFSWLSFFIGVSVVFLLIIILSFIIFLIVQYRKNHNFKPVPVYV</sequence>
<proteinExistence type="predicted"/>
<dbReference type="Proteomes" id="UP000663844">
    <property type="component" value="Unassembled WGS sequence"/>
</dbReference>
<accession>A0A820K4C0</accession>
<keyword evidence="1" id="KW-0472">Membrane</keyword>
<comment type="caution">
    <text evidence="2">The sequence shown here is derived from an EMBL/GenBank/DDBJ whole genome shotgun (WGS) entry which is preliminary data.</text>
</comment>
<evidence type="ECO:0000313" key="3">
    <source>
        <dbReference type="Proteomes" id="UP000663844"/>
    </source>
</evidence>
<dbReference type="EMBL" id="CAJOAZ010019219">
    <property type="protein sequence ID" value="CAF4334042.1"/>
    <property type="molecule type" value="Genomic_DNA"/>
</dbReference>
<keyword evidence="1" id="KW-0812">Transmembrane</keyword>
<name>A0A820K4C0_9BILA</name>